<keyword evidence="2" id="KW-0067">ATP-binding</keyword>
<dbReference type="AlphaFoldDB" id="A0A7V3E7W1"/>
<keyword evidence="3" id="KW-0175">Coiled coil</keyword>
<keyword evidence="5" id="KW-0436">Ligase</keyword>
<dbReference type="SUPFAM" id="SSF56801">
    <property type="entry name" value="Acetyl-CoA synthetase-like"/>
    <property type="match status" value="1"/>
</dbReference>
<evidence type="ECO:0000259" key="4">
    <source>
        <dbReference type="Pfam" id="PF00501"/>
    </source>
</evidence>
<gene>
    <name evidence="5" type="ORF">ENS31_09645</name>
</gene>
<organism evidence="5">
    <name type="scientific">Ignavibacterium album</name>
    <dbReference type="NCBI Taxonomy" id="591197"/>
    <lineage>
        <taxon>Bacteria</taxon>
        <taxon>Pseudomonadati</taxon>
        <taxon>Ignavibacteriota</taxon>
        <taxon>Ignavibacteria</taxon>
        <taxon>Ignavibacteriales</taxon>
        <taxon>Ignavibacteriaceae</taxon>
        <taxon>Ignavibacterium</taxon>
    </lineage>
</organism>
<evidence type="ECO:0000256" key="3">
    <source>
        <dbReference type="SAM" id="Coils"/>
    </source>
</evidence>
<dbReference type="Pfam" id="PF23562">
    <property type="entry name" value="AMP-binding_C_3"/>
    <property type="match status" value="1"/>
</dbReference>
<dbReference type="EMBL" id="DSUJ01000008">
    <property type="protein sequence ID" value="HFI91772.1"/>
    <property type="molecule type" value="Genomic_DNA"/>
</dbReference>
<dbReference type="InterPro" id="IPR042099">
    <property type="entry name" value="ANL_N_sf"/>
</dbReference>
<reference evidence="5" key="1">
    <citation type="journal article" date="2020" name="mSystems">
        <title>Genome- and Community-Level Interaction Insights into Carbon Utilization and Element Cycling Functions of Hydrothermarchaeota in Hydrothermal Sediment.</title>
        <authorList>
            <person name="Zhou Z."/>
            <person name="Liu Y."/>
            <person name="Xu W."/>
            <person name="Pan J."/>
            <person name="Luo Z.H."/>
            <person name="Li M."/>
        </authorList>
    </citation>
    <scope>NUCLEOTIDE SEQUENCE [LARGE SCALE GENOMIC DNA]</scope>
    <source>
        <strain evidence="5">SpSt-479</strain>
    </source>
</reference>
<dbReference type="InterPro" id="IPR000873">
    <property type="entry name" value="AMP-dep_synth/lig_dom"/>
</dbReference>
<dbReference type="CDD" id="cd05907">
    <property type="entry name" value="VL_LC_FACS_like"/>
    <property type="match status" value="1"/>
</dbReference>
<dbReference type="InterPro" id="IPR020845">
    <property type="entry name" value="AMP-binding_CS"/>
</dbReference>
<dbReference type="RefSeq" id="WP_304143475.1">
    <property type="nucleotide sequence ID" value="NZ_JAOAIE010000030.1"/>
</dbReference>
<feature type="domain" description="AMP-dependent synthetase/ligase" evidence="4">
    <location>
        <begin position="39"/>
        <end position="433"/>
    </location>
</feature>
<keyword evidence="1" id="KW-0547">Nucleotide-binding</keyword>
<dbReference type="PROSITE" id="PS00455">
    <property type="entry name" value="AMP_BINDING"/>
    <property type="match status" value="1"/>
</dbReference>
<proteinExistence type="predicted"/>
<dbReference type="GO" id="GO:0004467">
    <property type="term" value="F:long-chain fatty acid-CoA ligase activity"/>
    <property type="evidence" value="ECO:0007669"/>
    <property type="project" value="TreeGrafter"/>
</dbReference>
<dbReference type="GO" id="GO:0005524">
    <property type="term" value="F:ATP binding"/>
    <property type="evidence" value="ECO:0007669"/>
    <property type="project" value="UniProtKB-KW"/>
</dbReference>
<accession>A0A7V3E7W1</accession>
<evidence type="ECO:0000256" key="1">
    <source>
        <dbReference type="ARBA" id="ARBA00022741"/>
    </source>
</evidence>
<evidence type="ECO:0000256" key="2">
    <source>
        <dbReference type="ARBA" id="ARBA00022840"/>
    </source>
</evidence>
<sequence>MAELHKSVTTIPRLYRYLTEEYSKTTTKDLLRYKVEGKFVGVSYDQFKEETDSFAFGLANLGVKRNDKIAIISENRPEWVYSDMAILALGAIDVPLYPSLTSESVEFIINNSESKGILVSNKFQLNKFLKIRDNCKTIEFIIIYNEKDFDPNISGLYTFKQVQDIGKRYSKEHPNLLKDSIEFTKPEDVCTIIYTSGTTGEPKGVVLTHNNILSNVKAALESFPINKDDIFLSFLPLCHIFERMAGYYTAFSSGGTICYAESIETVAQDLVAVKPTIMTTVPRLFERIYSRIMKNVESQPEKKQKIFHWAIEIGKEYARAKKSGRVPISLAAKHKIADKLVFKKLRERTGGRLRFFISGGAALSKDLGEFFEAVGILIIEGYGLTESSPVIAANRVDDYKFGTVGKPFPGVEVKIAPDGEILAKGPNIMQGYYKNKKETEATIIDGWLHTGDIGEFDSEGFLKITDRKKHLFKTSAGKYIAPTPIENLFLASKYIDQFVLIGDRRMFLTALIVPDFEALKEYADSNKIPYTKVDDLVKDDRIYKLLESELNQMQRQLANYERVRKFALLDKPFTIETGEITPSLKVRRKYIEERYRNLIEKMYESLEKKEN</sequence>
<name>A0A7V3E7W1_9BACT</name>
<dbReference type="Gene3D" id="3.40.50.12780">
    <property type="entry name" value="N-terminal domain of ligase-like"/>
    <property type="match status" value="1"/>
</dbReference>
<dbReference type="GO" id="GO:0016020">
    <property type="term" value="C:membrane"/>
    <property type="evidence" value="ECO:0007669"/>
    <property type="project" value="TreeGrafter"/>
</dbReference>
<dbReference type="PANTHER" id="PTHR43272:SF33">
    <property type="entry name" value="AMP-BINDING DOMAIN-CONTAINING PROTEIN-RELATED"/>
    <property type="match status" value="1"/>
</dbReference>
<dbReference type="Pfam" id="PF00501">
    <property type="entry name" value="AMP-binding"/>
    <property type="match status" value="1"/>
</dbReference>
<dbReference type="PANTHER" id="PTHR43272">
    <property type="entry name" value="LONG-CHAIN-FATTY-ACID--COA LIGASE"/>
    <property type="match status" value="1"/>
</dbReference>
<comment type="caution">
    <text evidence="5">The sequence shown here is derived from an EMBL/GenBank/DDBJ whole genome shotgun (WGS) entry which is preliminary data.</text>
</comment>
<feature type="coiled-coil region" evidence="3">
    <location>
        <begin position="543"/>
        <end position="570"/>
    </location>
</feature>
<protein>
    <submittedName>
        <fullName evidence="5">Long-chain fatty acid--CoA ligase</fullName>
    </submittedName>
</protein>
<evidence type="ECO:0000313" key="5">
    <source>
        <dbReference type="EMBL" id="HFI91772.1"/>
    </source>
</evidence>